<feature type="chain" id="PRO_5040302147" evidence="1">
    <location>
        <begin position="17"/>
        <end position="169"/>
    </location>
</feature>
<feature type="signal peptide" evidence="1">
    <location>
        <begin position="1"/>
        <end position="16"/>
    </location>
</feature>
<keyword evidence="1" id="KW-0732">Signal</keyword>
<name>A0A9P8RHV3_9PEZI</name>
<organism evidence="2 3">
    <name type="scientific">Truncatella angustata</name>
    <dbReference type="NCBI Taxonomy" id="152316"/>
    <lineage>
        <taxon>Eukaryota</taxon>
        <taxon>Fungi</taxon>
        <taxon>Dikarya</taxon>
        <taxon>Ascomycota</taxon>
        <taxon>Pezizomycotina</taxon>
        <taxon>Sordariomycetes</taxon>
        <taxon>Xylariomycetidae</taxon>
        <taxon>Amphisphaeriales</taxon>
        <taxon>Sporocadaceae</taxon>
        <taxon>Truncatella</taxon>
    </lineage>
</organism>
<gene>
    <name evidence="2" type="ORF">BKA67DRAFT_696035</name>
</gene>
<evidence type="ECO:0000256" key="1">
    <source>
        <dbReference type="SAM" id="SignalP"/>
    </source>
</evidence>
<reference evidence="2" key="1">
    <citation type="journal article" date="2021" name="Nat. Commun.">
        <title>Genetic determinants of endophytism in the Arabidopsis root mycobiome.</title>
        <authorList>
            <person name="Mesny F."/>
            <person name="Miyauchi S."/>
            <person name="Thiergart T."/>
            <person name="Pickel B."/>
            <person name="Atanasova L."/>
            <person name="Karlsson M."/>
            <person name="Huettel B."/>
            <person name="Barry K.W."/>
            <person name="Haridas S."/>
            <person name="Chen C."/>
            <person name="Bauer D."/>
            <person name="Andreopoulos W."/>
            <person name="Pangilinan J."/>
            <person name="LaButti K."/>
            <person name="Riley R."/>
            <person name="Lipzen A."/>
            <person name="Clum A."/>
            <person name="Drula E."/>
            <person name="Henrissat B."/>
            <person name="Kohler A."/>
            <person name="Grigoriev I.V."/>
            <person name="Martin F.M."/>
            <person name="Hacquard S."/>
        </authorList>
    </citation>
    <scope>NUCLEOTIDE SEQUENCE</scope>
    <source>
        <strain evidence="2">MPI-SDFR-AT-0073</strain>
    </source>
</reference>
<keyword evidence="3" id="KW-1185">Reference proteome</keyword>
<dbReference type="GeneID" id="70138223"/>
<dbReference type="Proteomes" id="UP000758603">
    <property type="component" value="Unassembled WGS sequence"/>
</dbReference>
<accession>A0A9P8RHV3</accession>
<dbReference type="RefSeq" id="XP_045952651.1">
    <property type="nucleotide sequence ID" value="XM_046109332.1"/>
</dbReference>
<evidence type="ECO:0000313" key="3">
    <source>
        <dbReference type="Proteomes" id="UP000758603"/>
    </source>
</evidence>
<dbReference type="OrthoDB" id="5383526at2759"/>
<sequence length="169" mass="17665">MQVPQLLLGLFATASAIDIYLHFDSNCGGSNSAVCTNKNPDDCCAGSTGDIFPSVGFRGIPTDWQLQCRGHSGGNCNNLRQVSPAVNTNFVCLNSGPFSGGGYSIVNGKRAEGANGGASHLPDTLLFGDGAKYNITDLEETPLTQILTIAASGLDSATVPEEFDVYKLE</sequence>
<comment type="caution">
    <text evidence="2">The sequence shown here is derived from an EMBL/GenBank/DDBJ whole genome shotgun (WGS) entry which is preliminary data.</text>
</comment>
<proteinExistence type="predicted"/>
<dbReference type="AlphaFoldDB" id="A0A9P8RHV3"/>
<protein>
    <submittedName>
        <fullName evidence="2">Uncharacterized protein</fullName>
    </submittedName>
</protein>
<dbReference type="EMBL" id="JAGPXC010000010">
    <property type="protein sequence ID" value="KAH6646137.1"/>
    <property type="molecule type" value="Genomic_DNA"/>
</dbReference>
<evidence type="ECO:0000313" key="2">
    <source>
        <dbReference type="EMBL" id="KAH6646137.1"/>
    </source>
</evidence>